<dbReference type="Proteomes" id="UP000298327">
    <property type="component" value="Unassembled WGS sequence"/>
</dbReference>
<dbReference type="InterPro" id="IPR017853">
    <property type="entry name" value="GH"/>
</dbReference>
<evidence type="ECO:0000256" key="1">
    <source>
        <dbReference type="SAM" id="SignalP"/>
    </source>
</evidence>
<feature type="chain" id="PRO_5021243720" description="Beta-glucuronidase C-terminal domain-containing protein" evidence="1">
    <location>
        <begin position="20"/>
        <end position="504"/>
    </location>
</feature>
<dbReference type="InterPro" id="IPR031728">
    <property type="entry name" value="GlcAase_C"/>
</dbReference>
<proteinExistence type="predicted"/>
<dbReference type="EMBL" id="SEOQ01000045">
    <property type="protein sequence ID" value="TFY71580.1"/>
    <property type="molecule type" value="Genomic_DNA"/>
</dbReference>
<dbReference type="SUPFAM" id="SSF51445">
    <property type="entry name" value="(Trans)glycosidases"/>
    <property type="match status" value="1"/>
</dbReference>
<organism evidence="3 4">
    <name type="scientific">Dentipellis fragilis</name>
    <dbReference type="NCBI Taxonomy" id="205917"/>
    <lineage>
        <taxon>Eukaryota</taxon>
        <taxon>Fungi</taxon>
        <taxon>Dikarya</taxon>
        <taxon>Basidiomycota</taxon>
        <taxon>Agaricomycotina</taxon>
        <taxon>Agaricomycetes</taxon>
        <taxon>Russulales</taxon>
        <taxon>Hericiaceae</taxon>
        <taxon>Dentipellis</taxon>
    </lineage>
</organism>
<feature type="signal peptide" evidence="1">
    <location>
        <begin position="1"/>
        <end position="19"/>
    </location>
</feature>
<dbReference type="Gene3D" id="2.60.40.1180">
    <property type="entry name" value="Golgi alpha-mannosidase II"/>
    <property type="match status" value="1"/>
</dbReference>
<evidence type="ECO:0000313" key="4">
    <source>
        <dbReference type="Proteomes" id="UP000298327"/>
    </source>
</evidence>
<accession>A0A4Y9ZBR4</accession>
<dbReference type="InterPro" id="IPR052974">
    <property type="entry name" value="GH79_Enzymes"/>
</dbReference>
<gene>
    <name evidence="3" type="ORF">EVG20_g1417</name>
</gene>
<comment type="caution">
    <text evidence="3">The sequence shown here is derived from an EMBL/GenBank/DDBJ whole genome shotgun (WGS) entry which is preliminary data.</text>
</comment>
<reference evidence="3 4" key="1">
    <citation type="submission" date="2019-02" db="EMBL/GenBank/DDBJ databases">
        <title>Genome sequencing of the rare red list fungi Dentipellis fragilis.</title>
        <authorList>
            <person name="Buettner E."/>
            <person name="Kellner H."/>
        </authorList>
    </citation>
    <scope>NUCLEOTIDE SEQUENCE [LARGE SCALE GENOMIC DNA]</scope>
    <source>
        <strain evidence="3 4">DSM 105465</strain>
    </source>
</reference>
<name>A0A4Y9ZBR4_9AGAM</name>
<evidence type="ECO:0000259" key="2">
    <source>
        <dbReference type="Pfam" id="PF16862"/>
    </source>
</evidence>
<dbReference type="PANTHER" id="PTHR36183">
    <property type="entry name" value="BETA-GLUCURONIDASE"/>
    <property type="match status" value="1"/>
</dbReference>
<dbReference type="Gene3D" id="3.20.20.80">
    <property type="entry name" value="Glycosidases"/>
    <property type="match status" value="1"/>
</dbReference>
<feature type="domain" description="Beta-glucuronidase C-terminal" evidence="2">
    <location>
        <begin position="395"/>
        <end position="499"/>
    </location>
</feature>
<evidence type="ECO:0000313" key="3">
    <source>
        <dbReference type="EMBL" id="TFY71580.1"/>
    </source>
</evidence>
<dbReference type="OrthoDB" id="2831684at2759"/>
<sequence length="504" mass="53973">MVIAPISLISAILLVHAHALTLSPRPEYTGDTVAPDFASFSIEFWCLPDYTGNTSHPNTFIQQILRNLKDVTGTSPAIRVGGTSADTTFFSASLDVPIILPPDSFGVFQPDNVTYGPAYFDYFRTFADDTTLTIGINLADNSSTHITNAGDEASAAISALGKSLAAIEIGNEPDLYIPTLRPSTYNQSDYVDEWLTISQHVHTDSLPDLPLQFGALARPPTDALGFQLETLLDFGITSDPRARVFSQHHYFFDNPGAEPQLATLMNHTHTANQIAPFLLTAADARTQGIKYIIGETSSASGGGRAGISDVFGAALWVLDYLLYAASSDVRQMFFHQHTNHTDVVKAYPYTAFQPVPIGGAGPSVRPMYYGILAFDAALGKGKSVINLSDDAHLPAYALYEGGRLDTVVVVNMNLHNATSTSLDGRSSQTVILALPNGAHSVTPRFLTAPGGDAQDNITFDGYAVRNTTGRLESVGEPAKPLHVSGGKYELAPKDSGAVVISISY</sequence>
<keyword evidence="4" id="KW-1185">Reference proteome</keyword>
<dbReference type="PANTHER" id="PTHR36183:SF2">
    <property type="entry name" value="BETA-GLUCURONIDASE C-TERMINAL DOMAIN-CONTAINING PROTEIN"/>
    <property type="match status" value="1"/>
</dbReference>
<dbReference type="AlphaFoldDB" id="A0A4Y9ZBR4"/>
<keyword evidence="1" id="KW-0732">Signal</keyword>
<dbReference type="InterPro" id="IPR013780">
    <property type="entry name" value="Glyco_hydro_b"/>
</dbReference>
<dbReference type="Pfam" id="PF16862">
    <property type="entry name" value="Glyco_hydro_79C"/>
    <property type="match status" value="1"/>
</dbReference>
<protein>
    <recommendedName>
        <fullName evidence="2">Beta-glucuronidase C-terminal domain-containing protein</fullName>
    </recommendedName>
</protein>